<dbReference type="InterPro" id="IPR020256">
    <property type="entry name" value="Spore_coat_CotJA"/>
</dbReference>
<evidence type="ECO:0000313" key="2">
    <source>
        <dbReference type="Proteomes" id="UP000602647"/>
    </source>
</evidence>
<protein>
    <submittedName>
        <fullName evidence="1">Spore coat associated protein CotJA</fullName>
    </submittedName>
</protein>
<accession>A0A923NK98</accession>
<keyword evidence="2" id="KW-1185">Reference proteome</keyword>
<proteinExistence type="predicted"/>
<dbReference type="EMBL" id="JACRYT010000004">
    <property type="protein sequence ID" value="MBC6679455.1"/>
    <property type="molecule type" value="Genomic_DNA"/>
</dbReference>
<gene>
    <name evidence="1" type="ORF">H9L42_06405</name>
</gene>
<reference evidence="1" key="1">
    <citation type="submission" date="2020-08" db="EMBL/GenBank/DDBJ databases">
        <title>Genome public.</title>
        <authorList>
            <person name="Liu C."/>
            <person name="Sun Q."/>
        </authorList>
    </citation>
    <scope>NUCLEOTIDE SEQUENCE</scope>
    <source>
        <strain evidence="1">BX12</strain>
    </source>
</reference>
<organism evidence="1 2">
    <name type="scientific">Zhenpiania hominis</name>
    <dbReference type="NCBI Taxonomy" id="2763644"/>
    <lineage>
        <taxon>Bacteria</taxon>
        <taxon>Bacillati</taxon>
        <taxon>Bacillota</taxon>
        <taxon>Clostridia</taxon>
        <taxon>Peptostreptococcales</taxon>
        <taxon>Anaerovoracaceae</taxon>
        <taxon>Zhenpiania</taxon>
    </lineage>
</organism>
<evidence type="ECO:0000313" key="1">
    <source>
        <dbReference type="EMBL" id="MBC6679455.1"/>
    </source>
</evidence>
<dbReference type="Pfam" id="PF11007">
    <property type="entry name" value="CotJA"/>
    <property type="match status" value="1"/>
</dbReference>
<name>A0A923NK98_9FIRM</name>
<sequence>MPIYLDDCDCDDLFGERSGGQDPCMNQCCFEDWPIGMTYTPMQQWESTYDPEKALQAGTIFPSLDLWFMGGGTR</sequence>
<dbReference type="AlphaFoldDB" id="A0A923NK98"/>
<comment type="caution">
    <text evidence="1">The sequence shown here is derived from an EMBL/GenBank/DDBJ whole genome shotgun (WGS) entry which is preliminary data.</text>
</comment>
<dbReference type="Proteomes" id="UP000602647">
    <property type="component" value="Unassembled WGS sequence"/>
</dbReference>